<dbReference type="Proteomes" id="UP001151760">
    <property type="component" value="Unassembled WGS sequence"/>
</dbReference>
<dbReference type="EMBL" id="BQNB010015350">
    <property type="protein sequence ID" value="GJT38997.1"/>
    <property type="molecule type" value="Genomic_DNA"/>
</dbReference>
<evidence type="ECO:0000313" key="1">
    <source>
        <dbReference type="EMBL" id="GJT38997.1"/>
    </source>
</evidence>
<gene>
    <name evidence="1" type="ORF">Tco_0938862</name>
</gene>
<protein>
    <submittedName>
        <fullName evidence="1">Uncharacterized protein</fullName>
    </submittedName>
</protein>
<sequence>MEEFATNDKENYYSGNTSIMVNGKRAYELKGKFLDDLRDNSFSRTNGEDAVEHIKYFFKIVDPINLPKNKSNDHEGVADKEFSDAEKANNDDEQETAEIFRIETNLFDYETPNKTYEDYENELNDELEEPWSEDGVPYEICDHICEPFRFKNGKAKWPTCNSNEDEFCNGGELPGMVRVNEKYVAIKENEYDNLTNTSKDAIYAYQEILRMMDEGWMVTRTE</sequence>
<name>A0ABQ5DJ10_9ASTR</name>
<evidence type="ECO:0000313" key="2">
    <source>
        <dbReference type="Proteomes" id="UP001151760"/>
    </source>
</evidence>
<proteinExistence type="predicted"/>
<reference evidence="1" key="1">
    <citation type="journal article" date="2022" name="Int. J. Mol. Sci.">
        <title>Draft Genome of Tanacetum Coccineum: Genomic Comparison of Closely Related Tanacetum-Family Plants.</title>
        <authorList>
            <person name="Yamashiro T."/>
            <person name="Shiraishi A."/>
            <person name="Nakayama K."/>
            <person name="Satake H."/>
        </authorList>
    </citation>
    <scope>NUCLEOTIDE SEQUENCE</scope>
</reference>
<keyword evidence="2" id="KW-1185">Reference proteome</keyword>
<reference evidence="1" key="2">
    <citation type="submission" date="2022-01" db="EMBL/GenBank/DDBJ databases">
        <authorList>
            <person name="Yamashiro T."/>
            <person name="Shiraishi A."/>
            <person name="Satake H."/>
            <person name="Nakayama K."/>
        </authorList>
    </citation>
    <scope>NUCLEOTIDE SEQUENCE</scope>
</reference>
<accession>A0ABQ5DJ10</accession>
<organism evidence="1 2">
    <name type="scientific">Tanacetum coccineum</name>
    <dbReference type="NCBI Taxonomy" id="301880"/>
    <lineage>
        <taxon>Eukaryota</taxon>
        <taxon>Viridiplantae</taxon>
        <taxon>Streptophyta</taxon>
        <taxon>Embryophyta</taxon>
        <taxon>Tracheophyta</taxon>
        <taxon>Spermatophyta</taxon>
        <taxon>Magnoliopsida</taxon>
        <taxon>eudicotyledons</taxon>
        <taxon>Gunneridae</taxon>
        <taxon>Pentapetalae</taxon>
        <taxon>asterids</taxon>
        <taxon>campanulids</taxon>
        <taxon>Asterales</taxon>
        <taxon>Asteraceae</taxon>
        <taxon>Asteroideae</taxon>
        <taxon>Anthemideae</taxon>
        <taxon>Anthemidinae</taxon>
        <taxon>Tanacetum</taxon>
    </lineage>
</organism>
<comment type="caution">
    <text evidence="1">The sequence shown here is derived from an EMBL/GenBank/DDBJ whole genome shotgun (WGS) entry which is preliminary data.</text>
</comment>